<keyword evidence="6" id="KW-1185">Reference proteome</keyword>
<keyword evidence="1" id="KW-0489">Methyltransferase</keyword>
<accession>A0A9W9UPN2</accession>
<dbReference type="Gene3D" id="1.10.10.10">
    <property type="entry name" value="Winged helix-like DNA-binding domain superfamily/Winged helix DNA-binding domain"/>
    <property type="match status" value="1"/>
</dbReference>
<organism evidence="5 6">
    <name type="scientific">Penicillium brevicompactum</name>
    <dbReference type="NCBI Taxonomy" id="5074"/>
    <lineage>
        <taxon>Eukaryota</taxon>
        <taxon>Fungi</taxon>
        <taxon>Dikarya</taxon>
        <taxon>Ascomycota</taxon>
        <taxon>Pezizomycotina</taxon>
        <taxon>Eurotiomycetes</taxon>
        <taxon>Eurotiomycetidae</taxon>
        <taxon>Eurotiales</taxon>
        <taxon>Aspergillaceae</taxon>
        <taxon>Penicillium</taxon>
    </lineage>
</organism>
<dbReference type="SUPFAM" id="SSF46785">
    <property type="entry name" value="Winged helix' DNA-binding domain"/>
    <property type="match status" value="1"/>
</dbReference>
<reference evidence="5" key="1">
    <citation type="submission" date="2022-12" db="EMBL/GenBank/DDBJ databases">
        <authorList>
            <person name="Petersen C."/>
        </authorList>
    </citation>
    <scope>NUCLEOTIDE SEQUENCE</scope>
    <source>
        <strain evidence="5">IBT 35675</strain>
    </source>
</reference>
<dbReference type="PROSITE" id="PS51683">
    <property type="entry name" value="SAM_OMT_II"/>
    <property type="match status" value="1"/>
</dbReference>
<dbReference type="GO" id="GO:0008171">
    <property type="term" value="F:O-methyltransferase activity"/>
    <property type="evidence" value="ECO:0007669"/>
    <property type="project" value="InterPro"/>
</dbReference>
<protein>
    <recommendedName>
        <fullName evidence="4">O-methyltransferase C-terminal domain-containing protein</fullName>
    </recommendedName>
</protein>
<dbReference type="InterPro" id="IPR036390">
    <property type="entry name" value="WH_DNA-bd_sf"/>
</dbReference>
<dbReference type="InterPro" id="IPR001077">
    <property type="entry name" value="COMT_C"/>
</dbReference>
<dbReference type="AlphaFoldDB" id="A0A9W9UPN2"/>
<dbReference type="InterPro" id="IPR016461">
    <property type="entry name" value="COMT-like"/>
</dbReference>
<dbReference type="Pfam" id="PF00891">
    <property type="entry name" value="Methyltransf_2"/>
    <property type="match status" value="1"/>
</dbReference>
<feature type="domain" description="O-methyltransferase C-terminal" evidence="4">
    <location>
        <begin position="227"/>
        <end position="433"/>
    </location>
</feature>
<dbReference type="GO" id="GO:0032259">
    <property type="term" value="P:methylation"/>
    <property type="evidence" value="ECO:0007669"/>
    <property type="project" value="UniProtKB-KW"/>
</dbReference>
<dbReference type="PANTHER" id="PTHR43712">
    <property type="entry name" value="PUTATIVE (AFU_ORTHOLOGUE AFUA_4G14580)-RELATED"/>
    <property type="match status" value="1"/>
</dbReference>
<comment type="caution">
    <text evidence="5">The sequence shown here is derived from an EMBL/GenBank/DDBJ whole genome shotgun (WGS) entry which is preliminary data.</text>
</comment>
<dbReference type="Gene3D" id="3.40.50.150">
    <property type="entry name" value="Vaccinia Virus protein VP39"/>
    <property type="match status" value="1"/>
</dbReference>
<dbReference type="EMBL" id="JAPZBR010000006">
    <property type="protein sequence ID" value="KAJ5350111.1"/>
    <property type="molecule type" value="Genomic_DNA"/>
</dbReference>
<dbReference type="Proteomes" id="UP001148299">
    <property type="component" value="Unassembled WGS sequence"/>
</dbReference>
<dbReference type="SUPFAM" id="SSF53335">
    <property type="entry name" value="S-adenosyl-L-methionine-dependent methyltransferases"/>
    <property type="match status" value="1"/>
</dbReference>
<dbReference type="InterPro" id="IPR029063">
    <property type="entry name" value="SAM-dependent_MTases_sf"/>
</dbReference>
<evidence type="ECO:0000259" key="4">
    <source>
        <dbReference type="Pfam" id="PF00891"/>
    </source>
</evidence>
<dbReference type="CDD" id="cd02440">
    <property type="entry name" value="AdoMet_MTases"/>
    <property type="match status" value="1"/>
</dbReference>
<evidence type="ECO:0000256" key="2">
    <source>
        <dbReference type="ARBA" id="ARBA00022679"/>
    </source>
</evidence>
<gene>
    <name evidence="5" type="ORF">N7541_007838</name>
</gene>
<evidence type="ECO:0000256" key="3">
    <source>
        <dbReference type="ARBA" id="ARBA00022691"/>
    </source>
</evidence>
<reference evidence="5" key="2">
    <citation type="journal article" date="2023" name="IMA Fungus">
        <title>Comparative genomic study of the Penicillium genus elucidates a diverse pangenome and 15 lateral gene transfer events.</title>
        <authorList>
            <person name="Petersen C."/>
            <person name="Sorensen T."/>
            <person name="Nielsen M.R."/>
            <person name="Sondergaard T.E."/>
            <person name="Sorensen J.L."/>
            <person name="Fitzpatrick D.A."/>
            <person name="Frisvad J.C."/>
            <person name="Nielsen K.L."/>
        </authorList>
    </citation>
    <scope>NUCLEOTIDE SEQUENCE</scope>
    <source>
        <strain evidence="5">IBT 35675</strain>
    </source>
</reference>
<name>A0A9W9UPN2_PENBR</name>
<keyword evidence="3" id="KW-0949">S-adenosyl-L-methionine</keyword>
<dbReference type="InterPro" id="IPR036388">
    <property type="entry name" value="WH-like_DNA-bd_sf"/>
</dbReference>
<dbReference type="PANTHER" id="PTHR43712:SF19">
    <property type="entry name" value="DUAL O-METHYLTRANSFERASE_FAD-DEPENDENT MONOOXYGENASE ELCB"/>
    <property type="match status" value="1"/>
</dbReference>
<keyword evidence="2" id="KW-0808">Transferase</keyword>
<evidence type="ECO:0000313" key="5">
    <source>
        <dbReference type="EMBL" id="KAJ5350111.1"/>
    </source>
</evidence>
<sequence length="461" mass="50092">MISYLYGFVARVMSPLITNGLPSPVSQEGSEGDGTEPAAKTDLLNELASSISSNARLVSTYLHSESHTIPSFDRDAASTAVPASAPGEIKAAREALLDASMQMFQLASGPSEYLPNLAVHYQYLSCLHWLIHFGIFARIPLEGSISYASLAADASVPERTLKTVARMAMTSHVLKEPQSGSVAHSATSAQFVTNPSMNDWAEFMCQASVPAALNLVSATEKWPTSQARTETAYNVAFDTELPFFDHLATLPDRTRQFAGYMKNVTSSEGTKLDHLLSGFDWSGLGSARIVDVGGSTGNAGIALANSFPRLDVTVQDLSENTAEGAATLSPDLASRVHFQAHDFFQPQPVIGADIYLLRMILHDWATPDAVRILQQLVPALRRGSRVVIMDSVLPRAGSMAPTKERLLRVRDLTMLQVFNSCERDLDDWNQVLNLADQRLRVVDVTQPRGSVMALLTIDLVE</sequence>
<evidence type="ECO:0000313" key="6">
    <source>
        <dbReference type="Proteomes" id="UP001148299"/>
    </source>
</evidence>
<evidence type="ECO:0000256" key="1">
    <source>
        <dbReference type="ARBA" id="ARBA00022603"/>
    </source>
</evidence>
<proteinExistence type="predicted"/>
<dbReference type="GO" id="GO:0044550">
    <property type="term" value="P:secondary metabolite biosynthetic process"/>
    <property type="evidence" value="ECO:0007669"/>
    <property type="project" value="UniProtKB-ARBA"/>
</dbReference>